<dbReference type="PROSITE" id="PS51375">
    <property type="entry name" value="PPR"/>
    <property type="match status" value="2"/>
</dbReference>
<keyword evidence="1" id="KW-0677">Repeat</keyword>
<reference evidence="3 4" key="1">
    <citation type="journal article" date="2020" name="Nat. Food">
        <title>A phased Vanilla planifolia genome enables genetic improvement of flavour and production.</title>
        <authorList>
            <person name="Hasing T."/>
            <person name="Tang H."/>
            <person name="Brym M."/>
            <person name="Khazi F."/>
            <person name="Huang T."/>
            <person name="Chambers A.H."/>
        </authorList>
    </citation>
    <scope>NUCLEOTIDE SEQUENCE [LARGE SCALE GENOMIC DNA]</scope>
    <source>
        <tissue evidence="3">Leaf</tissue>
    </source>
</reference>
<sequence length="114" mass="13069">MPDDAVRIYKKMIHNGFNPTIHTYNMMMKSYFHGNNYEMGCATWEEMGRKGICADVNSYTVYINGHIRHGRPEEAYKHIVDMVNKGMSVPQVDYNKFAADFSRAGRPDALSELA</sequence>
<dbReference type="InterPro" id="IPR011990">
    <property type="entry name" value="TPR-like_helical_dom_sf"/>
</dbReference>
<protein>
    <recommendedName>
        <fullName evidence="5">Pentatricopeptide repeat-containing protein</fullName>
    </recommendedName>
</protein>
<feature type="repeat" description="PPR" evidence="2">
    <location>
        <begin position="20"/>
        <end position="54"/>
    </location>
</feature>
<evidence type="ECO:0000313" key="3">
    <source>
        <dbReference type="EMBL" id="KAG0496366.1"/>
    </source>
</evidence>
<dbReference type="NCBIfam" id="TIGR00756">
    <property type="entry name" value="PPR"/>
    <property type="match status" value="2"/>
</dbReference>
<accession>A0A835RXH0</accession>
<keyword evidence="4" id="KW-1185">Reference proteome</keyword>
<evidence type="ECO:0000256" key="2">
    <source>
        <dbReference type="PROSITE-ProRule" id="PRU00708"/>
    </source>
</evidence>
<evidence type="ECO:0008006" key="5">
    <source>
        <dbReference type="Google" id="ProtNLM"/>
    </source>
</evidence>
<dbReference type="PANTHER" id="PTHR47942">
    <property type="entry name" value="TETRATRICOPEPTIDE REPEAT (TPR)-LIKE SUPERFAMILY PROTEIN-RELATED"/>
    <property type="match status" value="1"/>
</dbReference>
<feature type="repeat" description="PPR" evidence="2">
    <location>
        <begin position="55"/>
        <end position="89"/>
    </location>
</feature>
<dbReference type="EMBL" id="JADCNL010000001">
    <property type="protein sequence ID" value="KAG0496366.1"/>
    <property type="molecule type" value="Genomic_DNA"/>
</dbReference>
<organism evidence="3 4">
    <name type="scientific">Vanilla planifolia</name>
    <name type="common">Vanilla</name>
    <dbReference type="NCBI Taxonomy" id="51239"/>
    <lineage>
        <taxon>Eukaryota</taxon>
        <taxon>Viridiplantae</taxon>
        <taxon>Streptophyta</taxon>
        <taxon>Embryophyta</taxon>
        <taxon>Tracheophyta</taxon>
        <taxon>Spermatophyta</taxon>
        <taxon>Magnoliopsida</taxon>
        <taxon>Liliopsida</taxon>
        <taxon>Asparagales</taxon>
        <taxon>Orchidaceae</taxon>
        <taxon>Vanilloideae</taxon>
        <taxon>Vanilleae</taxon>
        <taxon>Vanilla</taxon>
    </lineage>
</organism>
<proteinExistence type="predicted"/>
<dbReference type="Gene3D" id="1.25.40.10">
    <property type="entry name" value="Tetratricopeptide repeat domain"/>
    <property type="match status" value="1"/>
</dbReference>
<dbReference type="InterPro" id="IPR002885">
    <property type="entry name" value="PPR_rpt"/>
</dbReference>
<gene>
    <name evidence="3" type="ORF">HPP92_001057</name>
</gene>
<dbReference type="Proteomes" id="UP000636800">
    <property type="component" value="Chromosome 1"/>
</dbReference>
<dbReference type="AlphaFoldDB" id="A0A835RXH0"/>
<evidence type="ECO:0000313" key="4">
    <source>
        <dbReference type="Proteomes" id="UP000636800"/>
    </source>
</evidence>
<name>A0A835RXH0_VANPL</name>
<dbReference type="Pfam" id="PF01535">
    <property type="entry name" value="PPR"/>
    <property type="match status" value="1"/>
</dbReference>
<dbReference type="Pfam" id="PF13041">
    <property type="entry name" value="PPR_2"/>
    <property type="match status" value="1"/>
</dbReference>
<dbReference type="PANTHER" id="PTHR47942:SF48">
    <property type="entry name" value="OS05G0355200 PROTEIN"/>
    <property type="match status" value="1"/>
</dbReference>
<dbReference type="InterPro" id="IPR051222">
    <property type="entry name" value="PPR/CCM1_RNA-binding"/>
</dbReference>
<comment type="caution">
    <text evidence="3">The sequence shown here is derived from an EMBL/GenBank/DDBJ whole genome shotgun (WGS) entry which is preliminary data.</text>
</comment>
<evidence type="ECO:0000256" key="1">
    <source>
        <dbReference type="ARBA" id="ARBA00022737"/>
    </source>
</evidence>